<dbReference type="HOGENOM" id="CLU_828364_0_0_6"/>
<dbReference type="STRING" id="1445510.YC6258_05790"/>
<organism evidence="2 3">
    <name type="scientific">Gynuella sunshinyii YC6258</name>
    <dbReference type="NCBI Taxonomy" id="1445510"/>
    <lineage>
        <taxon>Bacteria</taxon>
        <taxon>Pseudomonadati</taxon>
        <taxon>Pseudomonadota</taxon>
        <taxon>Gammaproteobacteria</taxon>
        <taxon>Oceanospirillales</taxon>
        <taxon>Saccharospirillaceae</taxon>
        <taxon>Gynuella</taxon>
    </lineage>
</organism>
<accession>A0A0C5VWZ3</accession>
<dbReference type="Proteomes" id="UP000032266">
    <property type="component" value="Chromosome"/>
</dbReference>
<keyword evidence="3" id="KW-1185">Reference proteome</keyword>
<evidence type="ECO:0000313" key="3">
    <source>
        <dbReference type="Proteomes" id="UP000032266"/>
    </source>
</evidence>
<dbReference type="EMBL" id="CP007142">
    <property type="protein sequence ID" value="AJQ97818.1"/>
    <property type="molecule type" value="Genomic_DNA"/>
</dbReference>
<dbReference type="KEGG" id="gsn:YC6258_05790"/>
<reference evidence="2 3" key="1">
    <citation type="submission" date="2014-01" db="EMBL/GenBank/DDBJ databases">
        <title>Full genme sequencing of cellulolytic bacterium Gynuella sunshinyii YC6258T gen. nov., sp. nov.</title>
        <authorList>
            <person name="Khan H."/>
            <person name="Chung E.J."/>
            <person name="Chung Y.R."/>
        </authorList>
    </citation>
    <scope>NUCLEOTIDE SEQUENCE [LARGE SCALE GENOMIC DNA]</scope>
    <source>
        <strain evidence="2 3">YC6258</strain>
    </source>
</reference>
<dbReference type="AlphaFoldDB" id="A0A0C5VWZ3"/>
<evidence type="ECO:0000256" key="1">
    <source>
        <dbReference type="SAM" id="MobiDB-lite"/>
    </source>
</evidence>
<protein>
    <submittedName>
        <fullName evidence="2">Uncharacterized protein</fullName>
    </submittedName>
</protein>
<sequence>MMACLSRGFCKSDYPRWRTRFTANDGAFLPVPRAKKEDNMTFDYLHTLTVIKQCHDNDPALRDRHNLTAWSKTAALAQLQAHGLAIAAVVIDQLSHQFSQVLEITARLNQTPGNQPPCDELMQIFNRYYCWLSRQGEGLSALEIQQNWENWLPDSDPTDLCSGHRDASDDNISEGRHDDPGFLTLNRYIDDIVTFARQNSYQDPLPDDAFIDHWSNAIKKLCLLAERLKVSLPVKLKTTLQQAAALYPIVTSGATNLFIAAPDPEAAKHWFDYQQEYHARQDQLLNLERVMNWSERFYRHLLHQVPVLPIPWPVRDRETPDEDNSDTDSHPIMFL</sequence>
<gene>
    <name evidence="2" type="ORF">YC6258_05790</name>
</gene>
<name>A0A0C5VWZ3_9GAMM</name>
<evidence type="ECO:0000313" key="2">
    <source>
        <dbReference type="EMBL" id="AJQ97818.1"/>
    </source>
</evidence>
<feature type="region of interest" description="Disordered" evidence="1">
    <location>
        <begin position="314"/>
        <end position="335"/>
    </location>
</feature>
<proteinExistence type="predicted"/>